<dbReference type="CDD" id="cd04301">
    <property type="entry name" value="NAT_SF"/>
    <property type="match status" value="1"/>
</dbReference>
<dbReference type="InterPro" id="IPR000182">
    <property type="entry name" value="GNAT_dom"/>
</dbReference>
<evidence type="ECO:0000256" key="3">
    <source>
        <dbReference type="SAM" id="MobiDB-lite"/>
    </source>
</evidence>
<evidence type="ECO:0000256" key="1">
    <source>
        <dbReference type="ARBA" id="ARBA00022679"/>
    </source>
</evidence>
<evidence type="ECO:0000313" key="5">
    <source>
        <dbReference type="EMBL" id="MFD1646728.1"/>
    </source>
</evidence>
<keyword evidence="2 5" id="KW-0012">Acyltransferase</keyword>
<dbReference type="InterPro" id="IPR016181">
    <property type="entry name" value="Acyl_CoA_acyltransferase"/>
</dbReference>
<keyword evidence="1 5" id="KW-0808">Transferase</keyword>
<name>A0ABD6DMT1_9EURY</name>
<proteinExistence type="predicted"/>
<protein>
    <submittedName>
        <fullName evidence="5">GNAT family N-acetyltransferase</fullName>
        <ecNumber evidence="5">2.3.-.-</ecNumber>
    </submittedName>
</protein>
<dbReference type="EC" id="2.3.-.-" evidence="5"/>
<dbReference type="PANTHER" id="PTHR43877">
    <property type="entry name" value="AMINOALKYLPHOSPHONATE N-ACETYLTRANSFERASE-RELATED-RELATED"/>
    <property type="match status" value="1"/>
</dbReference>
<organism evidence="5 6">
    <name type="scientific">Haloarchaeobius litoreus</name>
    <dbReference type="NCBI Taxonomy" id="755306"/>
    <lineage>
        <taxon>Archaea</taxon>
        <taxon>Methanobacteriati</taxon>
        <taxon>Methanobacteriota</taxon>
        <taxon>Stenosarchaea group</taxon>
        <taxon>Halobacteria</taxon>
        <taxon>Halobacteriales</taxon>
        <taxon>Halorubellaceae</taxon>
        <taxon>Haloarchaeobius</taxon>
    </lineage>
</organism>
<dbReference type="InterPro" id="IPR050832">
    <property type="entry name" value="Bact_Acetyltransf"/>
</dbReference>
<gene>
    <name evidence="5" type="ORF">ACFSBL_13640</name>
</gene>
<dbReference type="SUPFAM" id="SSF55729">
    <property type="entry name" value="Acyl-CoA N-acyltransferases (Nat)"/>
    <property type="match status" value="1"/>
</dbReference>
<dbReference type="Proteomes" id="UP001597034">
    <property type="component" value="Unassembled WGS sequence"/>
</dbReference>
<sequence>MADRGPDPPRLDDSTHADVRIRTARPDEREGVAGVLDAAMLRTDELAAALDRGDVLVAAADDRLLGALVLVPGDVDPETDSSHVDAVAVRPNRRGQGIGRALVAAALDRGGADEHLTAAFDADVRPFYESLGFEIRERDGRLFGVR</sequence>
<feature type="region of interest" description="Disordered" evidence="3">
    <location>
        <begin position="1"/>
        <end position="26"/>
    </location>
</feature>
<feature type="domain" description="N-acetyltransferase" evidence="4">
    <location>
        <begin position="19"/>
        <end position="146"/>
    </location>
</feature>
<dbReference type="AlphaFoldDB" id="A0ABD6DMT1"/>
<evidence type="ECO:0000256" key="2">
    <source>
        <dbReference type="ARBA" id="ARBA00023315"/>
    </source>
</evidence>
<dbReference type="Gene3D" id="3.40.630.30">
    <property type="match status" value="1"/>
</dbReference>
<reference evidence="5 6" key="1">
    <citation type="journal article" date="2019" name="Int. J. Syst. Evol. Microbiol.">
        <title>The Global Catalogue of Microorganisms (GCM) 10K type strain sequencing project: providing services to taxonomists for standard genome sequencing and annotation.</title>
        <authorList>
            <consortium name="The Broad Institute Genomics Platform"/>
            <consortium name="The Broad Institute Genome Sequencing Center for Infectious Disease"/>
            <person name="Wu L."/>
            <person name="Ma J."/>
        </authorList>
    </citation>
    <scope>NUCLEOTIDE SEQUENCE [LARGE SCALE GENOMIC DNA]</scope>
    <source>
        <strain evidence="5 6">CGMCC 1.10390</strain>
    </source>
</reference>
<evidence type="ECO:0000313" key="6">
    <source>
        <dbReference type="Proteomes" id="UP001597034"/>
    </source>
</evidence>
<dbReference type="RefSeq" id="WP_256401191.1">
    <property type="nucleotide sequence ID" value="NZ_JANHJR010000003.1"/>
</dbReference>
<dbReference type="Pfam" id="PF13508">
    <property type="entry name" value="Acetyltransf_7"/>
    <property type="match status" value="1"/>
</dbReference>
<dbReference type="EMBL" id="JBHUDO010000003">
    <property type="protein sequence ID" value="MFD1646728.1"/>
    <property type="molecule type" value="Genomic_DNA"/>
</dbReference>
<dbReference type="GO" id="GO:0016746">
    <property type="term" value="F:acyltransferase activity"/>
    <property type="evidence" value="ECO:0007669"/>
    <property type="project" value="UniProtKB-KW"/>
</dbReference>
<keyword evidence="6" id="KW-1185">Reference proteome</keyword>
<accession>A0ABD6DMT1</accession>
<dbReference type="PROSITE" id="PS51186">
    <property type="entry name" value="GNAT"/>
    <property type="match status" value="1"/>
</dbReference>
<comment type="caution">
    <text evidence="5">The sequence shown here is derived from an EMBL/GenBank/DDBJ whole genome shotgun (WGS) entry which is preliminary data.</text>
</comment>
<evidence type="ECO:0000259" key="4">
    <source>
        <dbReference type="PROSITE" id="PS51186"/>
    </source>
</evidence>